<feature type="non-terminal residue" evidence="1">
    <location>
        <position position="1"/>
    </location>
</feature>
<dbReference type="GO" id="GO:0006265">
    <property type="term" value="P:DNA topological change"/>
    <property type="evidence" value="ECO:0007669"/>
    <property type="project" value="InterPro"/>
</dbReference>
<protein>
    <submittedName>
        <fullName evidence="1">DNA topoisomerase IV subunit A</fullName>
        <ecNumber evidence="1">5.99.1.-</ecNumber>
    </submittedName>
</protein>
<name>A0A3B8WBF4_MARNT</name>
<dbReference type="GO" id="GO:0005737">
    <property type="term" value="C:cytoplasm"/>
    <property type="evidence" value="ECO:0007669"/>
    <property type="project" value="TreeGrafter"/>
</dbReference>
<keyword evidence="1" id="KW-0413">Isomerase</keyword>
<organism evidence="1 2">
    <name type="scientific">Marinobacter nauticus</name>
    <name type="common">Marinobacter hydrocarbonoclasticus</name>
    <name type="synonym">Marinobacter aquaeolei</name>
    <dbReference type="NCBI Taxonomy" id="2743"/>
    <lineage>
        <taxon>Bacteria</taxon>
        <taxon>Pseudomonadati</taxon>
        <taxon>Pseudomonadota</taxon>
        <taxon>Gammaproteobacteria</taxon>
        <taxon>Pseudomonadales</taxon>
        <taxon>Marinobacteraceae</taxon>
        <taxon>Marinobacter</taxon>
    </lineage>
</organism>
<dbReference type="EMBL" id="DLYI01000062">
    <property type="protein sequence ID" value="HAC27187.1"/>
    <property type="molecule type" value="Genomic_DNA"/>
</dbReference>
<dbReference type="InterPro" id="IPR006691">
    <property type="entry name" value="GyrA/parC_rep"/>
</dbReference>
<dbReference type="PANTHER" id="PTHR43493:SF1">
    <property type="entry name" value="DNA TOPOISOMERASE 4 SUBUNIT A"/>
    <property type="match status" value="1"/>
</dbReference>
<dbReference type="GO" id="GO:0003918">
    <property type="term" value="F:DNA topoisomerase type II (double strand cut, ATP-hydrolyzing) activity"/>
    <property type="evidence" value="ECO:0007669"/>
    <property type="project" value="TreeGrafter"/>
</dbReference>
<dbReference type="SUPFAM" id="SSF101904">
    <property type="entry name" value="GyrA/ParC C-terminal domain-like"/>
    <property type="match status" value="1"/>
</dbReference>
<sequence length="277" mass="29669">ARAFSETDLVSNDPVTVVLSDKGWVRAAKGHDIDPAGLSYKSGDRFALAAKGRNNQQAIFLDSTGRAYSLMAHSLPSARGQGEPLTGRINPPSGATFSGLLMGNPERKTLLVTDGGYGFVTSLNDMISKNRAGKAVVSVPKGARIMPPVMIPETASTLYLAAISNEGRMLVFPLSELPELAKGKGNKIISIPSARVQNREEYVVAVAVFGEEDQLEVKAGKRKLGLRFGDLEHYLGERGRRGHKLPRGLQRVDGIDVIPSAARAEEEAQSGETTDSE</sequence>
<comment type="caution">
    <text evidence="1">The sequence shown here is derived from an EMBL/GenBank/DDBJ whole genome shotgun (WGS) entry which is preliminary data.</text>
</comment>
<dbReference type="Proteomes" id="UP000261325">
    <property type="component" value="Unassembled WGS sequence"/>
</dbReference>
<dbReference type="Gene3D" id="2.120.10.90">
    <property type="entry name" value="DNA gyrase/topoisomerase IV, subunit A, C-terminal"/>
    <property type="match status" value="1"/>
</dbReference>
<accession>A0A3B8WBF4</accession>
<dbReference type="GO" id="GO:0007059">
    <property type="term" value="P:chromosome segregation"/>
    <property type="evidence" value="ECO:0007669"/>
    <property type="project" value="TreeGrafter"/>
</dbReference>
<dbReference type="GO" id="GO:0009330">
    <property type="term" value="C:DNA topoisomerase type II (double strand cut, ATP-hydrolyzing) complex"/>
    <property type="evidence" value="ECO:0007669"/>
    <property type="project" value="TreeGrafter"/>
</dbReference>
<evidence type="ECO:0000313" key="1">
    <source>
        <dbReference type="EMBL" id="HAC27187.1"/>
    </source>
</evidence>
<dbReference type="GO" id="GO:0005524">
    <property type="term" value="F:ATP binding"/>
    <property type="evidence" value="ECO:0007669"/>
    <property type="project" value="InterPro"/>
</dbReference>
<dbReference type="Pfam" id="PF03989">
    <property type="entry name" value="DNA_gyraseA_C"/>
    <property type="match status" value="2"/>
</dbReference>
<gene>
    <name evidence="1" type="ORF">DCF82_05155</name>
</gene>
<dbReference type="AlphaFoldDB" id="A0A3B8WBF4"/>
<dbReference type="EC" id="5.99.1.-" evidence="1"/>
<dbReference type="PANTHER" id="PTHR43493">
    <property type="entry name" value="DNA GYRASE/TOPOISOMERASE SUBUNIT A"/>
    <property type="match status" value="1"/>
</dbReference>
<proteinExistence type="predicted"/>
<reference evidence="1 2" key="1">
    <citation type="journal article" date="2018" name="Nat. Biotechnol.">
        <title>A standardized bacterial taxonomy based on genome phylogeny substantially revises the tree of life.</title>
        <authorList>
            <person name="Parks D.H."/>
            <person name="Chuvochina M."/>
            <person name="Waite D.W."/>
            <person name="Rinke C."/>
            <person name="Skarshewski A."/>
            <person name="Chaumeil P.A."/>
            <person name="Hugenholtz P."/>
        </authorList>
    </citation>
    <scope>NUCLEOTIDE SEQUENCE [LARGE SCALE GENOMIC DNA]</scope>
    <source>
        <strain evidence="1">UBA9049</strain>
    </source>
</reference>
<dbReference type="GO" id="GO:0003677">
    <property type="term" value="F:DNA binding"/>
    <property type="evidence" value="ECO:0007669"/>
    <property type="project" value="InterPro"/>
</dbReference>
<evidence type="ECO:0000313" key="2">
    <source>
        <dbReference type="Proteomes" id="UP000261325"/>
    </source>
</evidence>
<dbReference type="InterPro" id="IPR050220">
    <property type="entry name" value="Type_II_DNA_Topoisomerases"/>
</dbReference>
<dbReference type="InterPro" id="IPR035516">
    <property type="entry name" value="Gyrase/topoIV_suA_C"/>
</dbReference>